<comment type="caution">
    <text evidence="2">The sequence shown here is derived from an EMBL/GenBank/DDBJ whole genome shotgun (WGS) entry which is preliminary data.</text>
</comment>
<sequence length="197" mass="22197">MPKLPATAQYLRAPLTDSFFYHVLSLNLFALFSSFADAVLLRRLPTRSSFPQWTSPYDVSRPSIVSSRDVLHDGLRTSMPKMPATAQYLRAPLTDPFPFLFRCPSIITDDAFLPRTDAAAIISGHAEERHVVLIFIARTDRQCILLVVSYIYINIDPMPRRVKCMTRILLANPRAESSSACEYASKPALPESSQDFE</sequence>
<feature type="transmembrane region" description="Helical" evidence="1">
    <location>
        <begin position="20"/>
        <end position="41"/>
    </location>
</feature>
<gene>
    <name evidence="2" type="ORF">B0H16DRAFT_466708</name>
</gene>
<evidence type="ECO:0000256" key="1">
    <source>
        <dbReference type="SAM" id="Phobius"/>
    </source>
</evidence>
<keyword evidence="1" id="KW-0812">Transmembrane</keyword>
<evidence type="ECO:0000313" key="2">
    <source>
        <dbReference type="EMBL" id="KAJ7782765.1"/>
    </source>
</evidence>
<keyword evidence="3" id="KW-1185">Reference proteome</keyword>
<organism evidence="2 3">
    <name type="scientific">Mycena metata</name>
    <dbReference type="NCBI Taxonomy" id="1033252"/>
    <lineage>
        <taxon>Eukaryota</taxon>
        <taxon>Fungi</taxon>
        <taxon>Dikarya</taxon>
        <taxon>Basidiomycota</taxon>
        <taxon>Agaricomycotina</taxon>
        <taxon>Agaricomycetes</taxon>
        <taxon>Agaricomycetidae</taxon>
        <taxon>Agaricales</taxon>
        <taxon>Marasmiineae</taxon>
        <taxon>Mycenaceae</taxon>
        <taxon>Mycena</taxon>
    </lineage>
</organism>
<name>A0AAD7KC55_9AGAR</name>
<dbReference type="AlphaFoldDB" id="A0AAD7KC55"/>
<protein>
    <submittedName>
        <fullName evidence="2">Uncharacterized protein</fullName>
    </submittedName>
</protein>
<reference evidence="2" key="1">
    <citation type="submission" date="2023-03" db="EMBL/GenBank/DDBJ databases">
        <title>Massive genome expansion in bonnet fungi (Mycena s.s.) driven by repeated elements and novel gene families across ecological guilds.</title>
        <authorList>
            <consortium name="Lawrence Berkeley National Laboratory"/>
            <person name="Harder C.B."/>
            <person name="Miyauchi S."/>
            <person name="Viragh M."/>
            <person name="Kuo A."/>
            <person name="Thoen E."/>
            <person name="Andreopoulos B."/>
            <person name="Lu D."/>
            <person name="Skrede I."/>
            <person name="Drula E."/>
            <person name="Henrissat B."/>
            <person name="Morin E."/>
            <person name="Kohler A."/>
            <person name="Barry K."/>
            <person name="LaButti K."/>
            <person name="Morin E."/>
            <person name="Salamov A."/>
            <person name="Lipzen A."/>
            <person name="Mereny Z."/>
            <person name="Hegedus B."/>
            <person name="Baldrian P."/>
            <person name="Stursova M."/>
            <person name="Weitz H."/>
            <person name="Taylor A."/>
            <person name="Grigoriev I.V."/>
            <person name="Nagy L.G."/>
            <person name="Martin F."/>
            <person name="Kauserud H."/>
        </authorList>
    </citation>
    <scope>NUCLEOTIDE SEQUENCE</scope>
    <source>
        <strain evidence="2">CBHHK182m</strain>
    </source>
</reference>
<evidence type="ECO:0000313" key="3">
    <source>
        <dbReference type="Proteomes" id="UP001215598"/>
    </source>
</evidence>
<proteinExistence type="predicted"/>
<keyword evidence="1" id="KW-0472">Membrane</keyword>
<dbReference type="EMBL" id="JARKIB010000003">
    <property type="protein sequence ID" value="KAJ7782765.1"/>
    <property type="molecule type" value="Genomic_DNA"/>
</dbReference>
<keyword evidence="1" id="KW-1133">Transmembrane helix</keyword>
<accession>A0AAD7KC55</accession>
<dbReference type="Proteomes" id="UP001215598">
    <property type="component" value="Unassembled WGS sequence"/>
</dbReference>